<dbReference type="GO" id="GO:0005829">
    <property type="term" value="C:cytosol"/>
    <property type="evidence" value="ECO:0007669"/>
    <property type="project" value="TreeGrafter"/>
</dbReference>
<evidence type="ECO:0000256" key="2">
    <source>
        <dbReference type="ARBA" id="ARBA00011974"/>
    </source>
</evidence>
<proteinExistence type="predicted"/>
<dbReference type="Proteomes" id="UP000787322">
    <property type="component" value="Unassembled WGS sequence"/>
</dbReference>
<dbReference type="GO" id="GO:0019284">
    <property type="term" value="P:L-methionine salvage from S-adenosylmethionine"/>
    <property type="evidence" value="ECO:0007669"/>
    <property type="project" value="TreeGrafter"/>
</dbReference>
<keyword evidence="5" id="KW-0486">Methionine biosynthesis</keyword>
<reference evidence="7" key="1">
    <citation type="submission" date="2020-04" db="EMBL/GenBank/DDBJ databases">
        <title>Deep metagenomics examines the oral microbiome during advanced dental caries in children, revealing novel taxa and co-occurrences with host molecules.</title>
        <authorList>
            <person name="Baker J.L."/>
            <person name="Morton J.T."/>
            <person name="Dinis M."/>
            <person name="Alvarez R."/>
            <person name="Tran N.C."/>
            <person name="Knight R."/>
            <person name="Edlund A."/>
        </authorList>
    </citation>
    <scope>NUCLEOTIDE SEQUENCE</scope>
    <source>
        <strain evidence="7">JCVI_3_bin.11</strain>
    </source>
</reference>
<dbReference type="PANTHER" id="PTHR46832">
    <property type="entry name" value="5'-METHYLTHIOADENOSINE/S-ADENOSYLHOMOCYSTEINE NUCLEOSIDASE"/>
    <property type="match status" value="1"/>
</dbReference>
<evidence type="ECO:0000256" key="4">
    <source>
        <dbReference type="ARBA" id="ARBA00022801"/>
    </source>
</evidence>
<keyword evidence="4 7" id="KW-0378">Hydrolase</keyword>
<dbReference type="GO" id="GO:0019509">
    <property type="term" value="P:L-methionine salvage from methylthioadenosine"/>
    <property type="evidence" value="ECO:0007669"/>
    <property type="project" value="InterPro"/>
</dbReference>
<dbReference type="GO" id="GO:0008782">
    <property type="term" value="F:adenosylhomocysteine nucleosidase activity"/>
    <property type="evidence" value="ECO:0007669"/>
    <property type="project" value="UniProtKB-EC"/>
</dbReference>
<evidence type="ECO:0000256" key="1">
    <source>
        <dbReference type="ARBA" id="ARBA00004945"/>
    </source>
</evidence>
<comment type="caution">
    <text evidence="7">The sequence shown here is derived from an EMBL/GenBank/DDBJ whole genome shotgun (WGS) entry which is preliminary data.</text>
</comment>
<dbReference type="Gene3D" id="3.40.50.1580">
    <property type="entry name" value="Nucleoside phosphorylase domain"/>
    <property type="match status" value="1"/>
</dbReference>
<name>A0A9D5X4Q8_9ACTN</name>
<keyword evidence="3" id="KW-0028">Amino-acid biosynthesis</keyword>
<dbReference type="EMBL" id="JABZGU010000003">
    <property type="protein sequence ID" value="MBF4802270.1"/>
    <property type="molecule type" value="Genomic_DNA"/>
</dbReference>
<dbReference type="AlphaFoldDB" id="A0A9D5X4Q8"/>
<dbReference type="EC" id="3.2.2.9" evidence="2"/>
<gene>
    <name evidence="7" type="ORF">HXK24_00335</name>
</gene>
<evidence type="ECO:0000313" key="8">
    <source>
        <dbReference type="Proteomes" id="UP000787322"/>
    </source>
</evidence>
<protein>
    <recommendedName>
        <fullName evidence="2">adenosylhomocysteine nucleosidase</fullName>
        <ecNumber evidence="2">3.2.2.9</ecNumber>
    </recommendedName>
</protein>
<accession>A0A9D5X4Q8</accession>
<dbReference type="InterPro" id="IPR000845">
    <property type="entry name" value="Nucleoside_phosphorylase_d"/>
</dbReference>
<dbReference type="SUPFAM" id="SSF53167">
    <property type="entry name" value="Purine and uridine phosphorylases"/>
    <property type="match status" value="1"/>
</dbReference>
<dbReference type="GO" id="GO:0008930">
    <property type="term" value="F:methylthioadenosine nucleosidase activity"/>
    <property type="evidence" value="ECO:0007669"/>
    <property type="project" value="InterPro"/>
</dbReference>
<evidence type="ECO:0000256" key="5">
    <source>
        <dbReference type="ARBA" id="ARBA00023167"/>
    </source>
</evidence>
<dbReference type="NCBIfam" id="TIGR01704">
    <property type="entry name" value="MTA_SAH-Nsdase"/>
    <property type="match status" value="1"/>
</dbReference>
<dbReference type="Pfam" id="PF01048">
    <property type="entry name" value="PNP_UDP_1"/>
    <property type="match status" value="1"/>
</dbReference>
<evidence type="ECO:0000313" key="7">
    <source>
        <dbReference type="EMBL" id="MBF4802270.1"/>
    </source>
</evidence>
<dbReference type="InterPro" id="IPR010049">
    <property type="entry name" value="MTA_SAH_Nsdase"/>
</dbReference>
<evidence type="ECO:0000259" key="6">
    <source>
        <dbReference type="Pfam" id="PF01048"/>
    </source>
</evidence>
<dbReference type="GO" id="GO:0009164">
    <property type="term" value="P:nucleoside catabolic process"/>
    <property type="evidence" value="ECO:0007669"/>
    <property type="project" value="InterPro"/>
</dbReference>
<feature type="domain" description="Nucleoside phosphorylase" evidence="6">
    <location>
        <begin position="2"/>
        <end position="229"/>
    </location>
</feature>
<dbReference type="PANTHER" id="PTHR46832:SF1">
    <property type="entry name" value="5'-METHYLTHIOADENOSINE_S-ADENOSYLHOMOCYSTEINE NUCLEOSIDASE"/>
    <property type="match status" value="1"/>
</dbReference>
<dbReference type="CDD" id="cd09008">
    <property type="entry name" value="MTAN"/>
    <property type="match status" value="1"/>
</dbReference>
<organism evidence="7 8">
    <name type="scientific">Lancefieldella parvula</name>
    <dbReference type="NCBI Taxonomy" id="1382"/>
    <lineage>
        <taxon>Bacteria</taxon>
        <taxon>Bacillati</taxon>
        <taxon>Actinomycetota</taxon>
        <taxon>Coriobacteriia</taxon>
        <taxon>Coriobacteriales</taxon>
        <taxon>Atopobiaceae</taxon>
        <taxon>Lancefieldella</taxon>
    </lineage>
</organism>
<evidence type="ECO:0000256" key="3">
    <source>
        <dbReference type="ARBA" id="ARBA00022605"/>
    </source>
</evidence>
<comment type="pathway">
    <text evidence="1">Amino-acid biosynthesis; L-methionine biosynthesis via salvage pathway; S-methyl-5-thio-alpha-D-ribose 1-phosphate from S-methyl-5'-thioadenosine (hydrolase route): step 1/2.</text>
</comment>
<dbReference type="InterPro" id="IPR035994">
    <property type="entry name" value="Nucleoside_phosphorylase_sf"/>
</dbReference>
<dbReference type="NCBIfam" id="NF004079">
    <property type="entry name" value="PRK05584.1"/>
    <property type="match status" value="1"/>
</dbReference>
<keyword evidence="7" id="KW-0326">Glycosidase</keyword>
<sequence>MKIGIIGAMEPEVALLKEQMTIERTYEQARMQFVEGRLGEVPVVVVQSGIGKVNAASCTQILIDTFAVTHVINTGIAGLLSPELQVGDIVISSDLVQHDMNVGPLNFAAGQIPGLPVFSFTADEGLVEHALASAKEVAPQLQVISGRVASGDQFVSSSELADHIYTTFGADCCEMEGASIAQVAWLNHTPFVVIRLMSDKPGTTSSVDYLTFEREASERSARITAAIIKKLA</sequence>